<evidence type="ECO:0000256" key="6">
    <source>
        <dbReference type="ARBA" id="ARBA00022525"/>
    </source>
</evidence>
<evidence type="ECO:0000256" key="9">
    <source>
        <dbReference type="ARBA" id="ARBA00022729"/>
    </source>
</evidence>
<dbReference type="EMBL" id="NKCI01000408">
    <property type="protein sequence ID" value="RSL41607.1"/>
    <property type="molecule type" value="Genomic_DNA"/>
</dbReference>
<keyword evidence="14" id="KW-0325">Glycoprotein</keyword>
<dbReference type="InterPro" id="IPR001579">
    <property type="entry name" value="Glyco_hydro_18_chit_AS"/>
</dbReference>
<dbReference type="PROSITE" id="PS01095">
    <property type="entry name" value="GH18_1"/>
    <property type="match status" value="1"/>
</dbReference>
<evidence type="ECO:0000256" key="12">
    <source>
        <dbReference type="ARBA" id="ARBA00023026"/>
    </source>
</evidence>
<evidence type="ECO:0000313" key="24">
    <source>
        <dbReference type="Proteomes" id="UP000288168"/>
    </source>
</evidence>
<keyword evidence="24" id="KW-1185">Reference proteome</keyword>
<keyword evidence="18" id="KW-0624">Polysaccharide degradation</keyword>
<dbReference type="GO" id="GO:0000272">
    <property type="term" value="P:polysaccharide catabolic process"/>
    <property type="evidence" value="ECO:0007669"/>
    <property type="project" value="UniProtKB-KW"/>
</dbReference>
<feature type="compositionally biased region" description="Polar residues" evidence="21">
    <location>
        <begin position="551"/>
        <end position="569"/>
    </location>
</feature>
<organism evidence="23 24">
    <name type="scientific">Fusarium duplospermum</name>
    <dbReference type="NCBI Taxonomy" id="1325734"/>
    <lineage>
        <taxon>Eukaryota</taxon>
        <taxon>Fungi</taxon>
        <taxon>Dikarya</taxon>
        <taxon>Ascomycota</taxon>
        <taxon>Pezizomycotina</taxon>
        <taxon>Sordariomycetes</taxon>
        <taxon>Hypocreomycetidae</taxon>
        <taxon>Hypocreales</taxon>
        <taxon>Nectriaceae</taxon>
        <taxon>Fusarium</taxon>
        <taxon>Fusarium solani species complex</taxon>
    </lineage>
</organism>
<evidence type="ECO:0000256" key="17">
    <source>
        <dbReference type="ARBA" id="ARBA00023295"/>
    </source>
</evidence>
<dbReference type="OrthoDB" id="6020543at2759"/>
<comment type="similarity">
    <text evidence="19">Belongs to the glycosyl hydrolase 18 family. Chitinase class III subfamily.</text>
</comment>
<proteinExistence type="inferred from homology"/>
<reference evidence="23 24" key="1">
    <citation type="submission" date="2017-06" db="EMBL/GenBank/DDBJ databases">
        <title>Comparative genomic analysis of Ambrosia Fusariam Clade fungi.</title>
        <authorList>
            <person name="Stajich J.E."/>
            <person name="Carrillo J."/>
            <person name="Kijimoto T."/>
            <person name="Eskalen A."/>
            <person name="O'Donnell K."/>
            <person name="Kasson M."/>
        </authorList>
    </citation>
    <scope>NUCLEOTIDE SEQUENCE [LARGE SCALE GENOMIC DNA]</scope>
    <source>
        <strain evidence="23 24">NRRL62584</strain>
    </source>
</reference>
<evidence type="ECO:0000256" key="4">
    <source>
        <dbReference type="ARBA" id="ARBA00012729"/>
    </source>
</evidence>
<keyword evidence="5" id="KW-1003">Cell membrane</keyword>
<comment type="caution">
    <text evidence="23">The sequence shown here is derived from an EMBL/GenBank/DDBJ whole genome shotgun (WGS) entry which is preliminary data.</text>
</comment>
<sequence length="789" mass="82700">MAIVHAYGGGLNGYWGQLGNEALKSYCDNGPEYVTLSFVNQAPENTKSGYPGTNFAGHCGAGTYKNEEDVGGDLLSECYSIKEGIPYCQEHGVKVLLSIGGVYNEDGGNYKVTTDQKGVDFADFLWSAFGPYDKDWNGPRPFDADDGSTRPAIDGFDFDIEHDLPNGPYIAMINELRRLKSDVIITGAPQCPTSDQYFYMKEMIDQAQFDALFIQFYNNGYCDAIEDPDVFWDRMNYDEWAGIVDDSKASKGAKIYVGLPASEDAADSGYIKPDVLKELVCKLKDKPHFAGISLWDLTRGAGNLIDGKTYDQHAVDALEYGCDPIPTTTTSAISSTTEASTETSTESMTTSDVSTTTSDASTTTPDASTTPEATTSLVALASAASTEATTSNAWTDTSSTTETATGTTTDATTDATDSATATTDASTAGTDASSTKTSSAATDSSTGTTETSTGTDASATGTSSAAMDASTASTDSTATSTTLTSETKNVPTTLPNTLTTTGGTTDSTTDDTTLTTDTAPESVLTSLPLAYSTFHGWNTTWTTGATQTQTYGNPRSTRSLTLTPGQTTTKCSTEGQASITRSNTDGLTTSTVCTTKVYTVTKCPPEVVNCPVGSVTTETTPIYTTVCPVTEKPQPVPTKVPGHSETKTLYTAKIYTPTECPAGANACAGMPTTEFASWTTVIVPPKKTQPAQVYRPGVHEEEEEEEETTIKASYTAYANIPVVTEKPSGVAAPTGGCSGPGCPEPTAVHTPTPNKPDYAPITPATAGASSLVAGLTAVVGAALFQVFVL</sequence>
<dbReference type="STRING" id="1325734.A0A428NLG4"/>
<dbReference type="EC" id="3.2.1.14" evidence="4"/>
<dbReference type="GO" id="GO:0098552">
    <property type="term" value="C:side of membrane"/>
    <property type="evidence" value="ECO:0007669"/>
    <property type="project" value="UniProtKB-KW"/>
</dbReference>
<evidence type="ECO:0000256" key="21">
    <source>
        <dbReference type="SAM" id="MobiDB-lite"/>
    </source>
</evidence>
<evidence type="ECO:0000256" key="5">
    <source>
        <dbReference type="ARBA" id="ARBA00022475"/>
    </source>
</evidence>
<evidence type="ECO:0000256" key="11">
    <source>
        <dbReference type="ARBA" id="ARBA00023024"/>
    </source>
</evidence>
<evidence type="ECO:0000256" key="7">
    <source>
        <dbReference type="ARBA" id="ARBA00022622"/>
    </source>
</evidence>
<protein>
    <recommendedName>
        <fullName evidence="4">chitinase</fullName>
        <ecNumber evidence="4">3.2.1.14</ecNumber>
    </recommendedName>
</protein>
<evidence type="ECO:0000256" key="2">
    <source>
        <dbReference type="ARBA" id="ARBA00004609"/>
    </source>
</evidence>
<evidence type="ECO:0000256" key="15">
    <source>
        <dbReference type="ARBA" id="ARBA00023277"/>
    </source>
</evidence>
<keyword evidence="8" id="KW-0147">Chitin-binding</keyword>
<evidence type="ECO:0000256" key="1">
    <source>
        <dbReference type="ARBA" id="ARBA00000822"/>
    </source>
</evidence>
<dbReference type="InterPro" id="IPR017853">
    <property type="entry name" value="GH"/>
</dbReference>
<keyword evidence="6" id="KW-0964">Secreted</keyword>
<dbReference type="GO" id="GO:0005886">
    <property type="term" value="C:plasma membrane"/>
    <property type="evidence" value="ECO:0007669"/>
    <property type="project" value="UniProtKB-SubCell"/>
</dbReference>
<dbReference type="PROSITE" id="PS51910">
    <property type="entry name" value="GH18_2"/>
    <property type="match status" value="1"/>
</dbReference>
<dbReference type="CDD" id="cd02877">
    <property type="entry name" value="GH18_hevamine_XipI_class_III"/>
    <property type="match status" value="1"/>
</dbReference>
<keyword evidence="13" id="KW-0472">Membrane</keyword>
<feature type="region of interest" description="Disordered" evidence="21">
    <location>
        <begin position="328"/>
        <end position="372"/>
    </location>
</feature>
<dbReference type="AlphaFoldDB" id="A0A428NLG4"/>
<feature type="region of interest" description="Disordered" evidence="21">
    <location>
        <begin position="742"/>
        <end position="761"/>
    </location>
</feature>
<dbReference type="SUPFAM" id="SSF51445">
    <property type="entry name" value="(Trans)glycosidases"/>
    <property type="match status" value="1"/>
</dbReference>
<feature type="domain" description="GH18" evidence="22">
    <location>
        <begin position="9"/>
        <end position="321"/>
    </location>
</feature>
<evidence type="ECO:0000256" key="19">
    <source>
        <dbReference type="ARBA" id="ARBA00025727"/>
    </source>
</evidence>
<dbReference type="InterPro" id="IPR045321">
    <property type="entry name" value="Cts1-like"/>
</dbReference>
<feature type="region of interest" description="Disordered" evidence="21">
    <location>
        <begin position="385"/>
        <end position="520"/>
    </location>
</feature>
<evidence type="ECO:0000256" key="18">
    <source>
        <dbReference type="ARBA" id="ARBA00023326"/>
    </source>
</evidence>
<keyword evidence="15" id="KW-0119">Carbohydrate metabolism</keyword>
<evidence type="ECO:0000259" key="22">
    <source>
        <dbReference type="PROSITE" id="PS51910"/>
    </source>
</evidence>
<keyword evidence="7" id="KW-0336">GPI-anchor</keyword>
<comment type="subcellular location">
    <subcellularLocation>
        <location evidence="2">Cell membrane</location>
        <topology evidence="2">Lipid-anchor</topology>
        <topology evidence="2">GPI-anchor</topology>
    </subcellularLocation>
    <subcellularLocation>
        <location evidence="3">Secreted</location>
    </subcellularLocation>
</comment>
<evidence type="ECO:0000313" key="23">
    <source>
        <dbReference type="EMBL" id="RSL41607.1"/>
    </source>
</evidence>
<evidence type="ECO:0000256" key="8">
    <source>
        <dbReference type="ARBA" id="ARBA00022669"/>
    </source>
</evidence>
<keyword evidence="10 20" id="KW-0378">Hydrolase</keyword>
<dbReference type="Proteomes" id="UP000288168">
    <property type="component" value="Unassembled WGS sequence"/>
</dbReference>
<feature type="compositionally biased region" description="Low complexity" evidence="21">
    <location>
        <begin position="385"/>
        <end position="518"/>
    </location>
</feature>
<dbReference type="InterPro" id="IPR050542">
    <property type="entry name" value="Glycosyl_Hydrlase18_Chitinase"/>
</dbReference>
<dbReference type="Pfam" id="PF00704">
    <property type="entry name" value="Glyco_hydro_18"/>
    <property type="match status" value="1"/>
</dbReference>
<evidence type="ECO:0000256" key="10">
    <source>
        <dbReference type="ARBA" id="ARBA00022801"/>
    </source>
</evidence>
<feature type="region of interest" description="Disordered" evidence="21">
    <location>
        <begin position="544"/>
        <end position="569"/>
    </location>
</feature>
<dbReference type="GO" id="GO:0008843">
    <property type="term" value="F:endochitinase activity"/>
    <property type="evidence" value="ECO:0007669"/>
    <property type="project" value="UniProtKB-EC"/>
</dbReference>
<evidence type="ECO:0000256" key="3">
    <source>
        <dbReference type="ARBA" id="ARBA00004613"/>
    </source>
</evidence>
<evidence type="ECO:0000256" key="13">
    <source>
        <dbReference type="ARBA" id="ARBA00023136"/>
    </source>
</evidence>
<evidence type="ECO:0000256" key="14">
    <source>
        <dbReference type="ARBA" id="ARBA00023180"/>
    </source>
</evidence>
<dbReference type="PANTHER" id="PTHR45708">
    <property type="entry name" value="ENDOCHITINASE"/>
    <property type="match status" value="1"/>
</dbReference>
<dbReference type="GO" id="GO:0008061">
    <property type="term" value="F:chitin binding"/>
    <property type="evidence" value="ECO:0007669"/>
    <property type="project" value="UniProtKB-KW"/>
</dbReference>
<comment type="catalytic activity">
    <reaction evidence="1">
        <text>Random endo-hydrolysis of N-acetyl-beta-D-glucosaminide (1-&gt;4)-beta-linkages in chitin and chitodextrins.</text>
        <dbReference type="EC" id="3.2.1.14"/>
    </reaction>
</comment>
<dbReference type="InterPro" id="IPR001223">
    <property type="entry name" value="Glyco_hydro18_cat"/>
</dbReference>
<dbReference type="PANTHER" id="PTHR45708:SF47">
    <property type="entry name" value="ENDOCHITINASE A"/>
    <property type="match status" value="1"/>
</dbReference>
<evidence type="ECO:0000256" key="16">
    <source>
        <dbReference type="ARBA" id="ARBA00023288"/>
    </source>
</evidence>
<dbReference type="GO" id="GO:0006032">
    <property type="term" value="P:chitin catabolic process"/>
    <property type="evidence" value="ECO:0007669"/>
    <property type="project" value="UniProtKB-KW"/>
</dbReference>
<keyword evidence="16" id="KW-0449">Lipoprotein</keyword>
<dbReference type="Gene3D" id="3.20.20.80">
    <property type="entry name" value="Glycosidases"/>
    <property type="match status" value="1"/>
</dbReference>
<keyword evidence="11" id="KW-0146">Chitin degradation</keyword>
<evidence type="ECO:0000256" key="20">
    <source>
        <dbReference type="RuleBase" id="RU000489"/>
    </source>
</evidence>
<accession>A0A428NLG4</accession>
<keyword evidence="9" id="KW-0732">Signal</keyword>
<name>A0A428NLG4_9HYPO</name>
<keyword evidence="17 20" id="KW-0326">Glycosidase</keyword>
<gene>
    <name evidence="23" type="ORF">CEP54_015765</name>
</gene>
<keyword evidence="12" id="KW-0843">Virulence</keyword>
<dbReference type="GO" id="GO:0005576">
    <property type="term" value="C:extracellular region"/>
    <property type="evidence" value="ECO:0007669"/>
    <property type="project" value="UniProtKB-SubCell"/>
</dbReference>